<dbReference type="RefSeq" id="WP_057481478.1">
    <property type="nucleotide sequence ID" value="NZ_BMWR01000003.1"/>
</dbReference>
<keyword evidence="1" id="KW-0812">Transmembrane</keyword>
<feature type="transmembrane region" description="Helical" evidence="1">
    <location>
        <begin position="6"/>
        <end position="26"/>
    </location>
</feature>
<proteinExistence type="predicted"/>
<feature type="transmembrane region" description="Helical" evidence="1">
    <location>
        <begin position="47"/>
        <end position="67"/>
    </location>
</feature>
<dbReference type="Proteomes" id="UP000051643">
    <property type="component" value="Unassembled WGS sequence"/>
</dbReference>
<organism evidence="2 3">
    <name type="scientific">Salegentibacter mishustinae</name>
    <dbReference type="NCBI Taxonomy" id="270918"/>
    <lineage>
        <taxon>Bacteria</taxon>
        <taxon>Pseudomonadati</taxon>
        <taxon>Bacteroidota</taxon>
        <taxon>Flavobacteriia</taxon>
        <taxon>Flavobacteriales</taxon>
        <taxon>Flavobacteriaceae</taxon>
        <taxon>Salegentibacter</taxon>
    </lineage>
</organism>
<keyword evidence="3" id="KW-1185">Reference proteome</keyword>
<accession>A0A0Q9Z7R6</accession>
<evidence type="ECO:0000313" key="2">
    <source>
        <dbReference type="EMBL" id="KRG29003.1"/>
    </source>
</evidence>
<keyword evidence="1" id="KW-0472">Membrane</keyword>
<protein>
    <submittedName>
        <fullName evidence="2">Uncharacterized protein</fullName>
    </submittedName>
</protein>
<gene>
    <name evidence="2" type="ORF">APR42_03495</name>
</gene>
<dbReference type="STRING" id="270918.APR42_03495"/>
<sequence>MSFDLFKYLTTLGFIYIYGRLILHYGKMFWAYMMNERILWNTKIEKPRILFMGMGLGVMHLAFYSRYTIESDTLIVLAISFLVFLAGFFLSILPWTDKFKNSIQSQKSAGSLKKNKNFNLKISEDQAQKLYHNLMKYDLLNIEKTSLLDFRNVLSKDWDAHNSKIHFNMDGPSSREFYEFLSQTFPKNTMTIKNLFITSDLVLRANGKKYKYNTLKNAHTRTPYSKNNQALNKIFQDLR</sequence>
<feature type="transmembrane region" description="Helical" evidence="1">
    <location>
        <begin position="73"/>
        <end position="95"/>
    </location>
</feature>
<name>A0A0Q9Z7R6_9FLAO</name>
<evidence type="ECO:0000313" key="3">
    <source>
        <dbReference type="Proteomes" id="UP000051643"/>
    </source>
</evidence>
<dbReference type="OrthoDB" id="1350655at2"/>
<dbReference type="EMBL" id="LKTP01000012">
    <property type="protein sequence ID" value="KRG29003.1"/>
    <property type="molecule type" value="Genomic_DNA"/>
</dbReference>
<keyword evidence="1" id="KW-1133">Transmembrane helix</keyword>
<comment type="caution">
    <text evidence="2">The sequence shown here is derived from an EMBL/GenBank/DDBJ whole genome shotgun (WGS) entry which is preliminary data.</text>
</comment>
<reference evidence="2" key="1">
    <citation type="submission" date="2015-10" db="EMBL/GenBank/DDBJ databases">
        <title>Draft genome sequence of Salegentibacter mishustinae KCTC 12263.</title>
        <authorList>
            <person name="Lin W."/>
            <person name="Zheng Q."/>
        </authorList>
    </citation>
    <scope>NUCLEOTIDE SEQUENCE [LARGE SCALE GENOMIC DNA]</scope>
    <source>
        <strain evidence="2">KCTC 12263</strain>
    </source>
</reference>
<evidence type="ECO:0000256" key="1">
    <source>
        <dbReference type="SAM" id="Phobius"/>
    </source>
</evidence>
<dbReference type="AlphaFoldDB" id="A0A0Q9Z7R6"/>